<accession>A0AAV1Z7K5</accession>
<name>A0AAV1Z7K5_9ARAC</name>
<dbReference type="Proteomes" id="UP001497382">
    <property type="component" value="Unassembled WGS sequence"/>
</dbReference>
<dbReference type="EMBL" id="CAXIEN010000029">
    <property type="protein sequence ID" value="CAL1267555.1"/>
    <property type="molecule type" value="Genomic_DNA"/>
</dbReference>
<comment type="caution">
    <text evidence="1">The sequence shown here is derived from an EMBL/GenBank/DDBJ whole genome shotgun (WGS) entry which is preliminary data.</text>
</comment>
<gene>
    <name evidence="1" type="ORF">LARSCL_LOCUS3741</name>
</gene>
<proteinExistence type="predicted"/>
<dbReference type="AlphaFoldDB" id="A0AAV1Z7K5"/>
<sequence>MNKSNLFYHYRCKGTDSVHGLNTKRNFSNIICGRPLIM</sequence>
<reference evidence="1 2" key="1">
    <citation type="submission" date="2024-04" db="EMBL/GenBank/DDBJ databases">
        <authorList>
            <person name="Rising A."/>
            <person name="Reimegard J."/>
            <person name="Sonavane S."/>
            <person name="Akerstrom W."/>
            <person name="Nylinder S."/>
            <person name="Hedman E."/>
            <person name="Kallberg Y."/>
        </authorList>
    </citation>
    <scope>NUCLEOTIDE SEQUENCE [LARGE SCALE GENOMIC DNA]</scope>
</reference>
<evidence type="ECO:0000313" key="2">
    <source>
        <dbReference type="Proteomes" id="UP001497382"/>
    </source>
</evidence>
<feature type="non-terminal residue" evidence="1">
    <location>
        <position position="38"/>
    </location>
</feature>
<evidence type="ECO:0000313" key="1">
    <source>
        <dbReference type="EMBL" id="CAL1267555.1"/>
    </source>
</evidence>
<protein>
    <submittedName>
        <fullName evidence="1">Uncharacterized protein</fullName>
    </submittedName>
</protein>
<keyword evidence="2" id="KW-1185">Reference proteome</keyword>
<organism evidence="1 2">
    <name type="scientific">Larinioides sclopetarius</name>
    <dbReference type="NCBI Taxonomy" id="280406"/>
    <lineage>
        <taxon>Eukaryota</taxon>
        <taxon>Metazoa</taxon>
        <taxon>Ecdysozoa</taxon>
        <taxon>Arthropoda</taxon>
        <taxon>Chelicerata</taxon>
        <taxon>Arachnida</taxon>
        <taxon>Araneae</taxon>
        <taxon>Araneomorphae</taxon>
        <taxon>Entelegynae</taxon>
        <taxon>Araneoidea</taxon>
        <taxon>Araneidae</taxon>
        <taxon>Larinioides</taxon>
    </lineage>
</organism>